<evidence type="ECO:0000259" key="3">
    <source>
        <dbReference type="Pfam" id="PF14392"/>
    </source>
</evidence>
<dbReference type="InterPro" id="IPR043502">
    <property type="entry name" value="DNA/RNA_pol_sf"/>
</dbReference>
<reference evidence="4" key="1">
    <citation type="journal article" date="2005" name="PLoS Biol.">
        <title>The genomes of Oryza sativa: a history of duplications.</title>
        <authorList>
            <person name="Yu J."/>
            <person name="Wang J."/>
            <person name="Lin W."/>
            <person name="Li S."/>
            <person name="Li H."/>
            <person name="Zhou J."/>
            <person name="Ni P."/>
            <person name="Dong W."/>
            <person name="Hu S."/>
            <person name="Zeng C."/>
            <person name="Zhang J."/>
            <person name="Zhang Y."/>
            <person name="Li R."/>
            <person name="Xu Z."/>
            <person name="Li S."/>
            <person name="Li X."/>
            <person name="Zheng H."/>
            <person name="Cong L."/>
            <person name="Lin L."/>
            <person name="Yin J."/>
            <person name="Geng J."/>
            <person name="Li G."/>
            <person name="Shi J."/>
            <person name="Liu J."/>
            <person name="Lv H."/>
            <person name="Li J."/>
            <person name="Wang J."/>
            <person name="Deng Y."/>
            <person name="Ran L."/>
            <person name="Shi X."/>
            <person name="Wang X."/>
            <person name="Wu Q."/>
            <person name="Li C."/>
            <person name="Ren X."/>
            <person name="Wang J."/>
            <person name="Wang X."/>
            <person name="Li D."/>
            <person name="Liu D."/>
            <person name="Zhang X."/>
            <person name="Ji Z."/>
            <person name="Zhao W."/>
            <person name="Sun Y."/>
            <person name="Zhang Z."/>
            <person name="Bao J."/>
            <person name="Han Y."/>
            <person name="Dong L."/>
            <person name="Ji J."/>
            <person name="Chen P."/>
            <person name="Wu S."/>
            <person name="Liu J."/>
            <person name="Xiao Y."/>
            <person name="Bu D."/>
            <person name="Tan J."/>
            <person name="Yang L."/>
            <person name="Ye C."/>
            <person name="Zhang J."/>
            <person name="Xu J."/>
            <person name="Zhou Y."/>
            <person name="Yu Y."/>
            <person name="Zhang B."/>
            <person name="Zhuang S."/>
            <person name="Wei H."/>
            <person name="Liu B."/>
            <person name="Lei M."/>
            <person name="Yu H."/>
            <person name="Li Y."/>
            <person name="Xu H."/>
            <person name="Wei S."/>
            <person name="He X."/>
            <person name="Fang L."/>
            <person name="Zhang Z."/>
            <person name="Zhang Y."/>
            <person name="Huang X."/>
            <person name="Su Z."/>
            <person name="Tong W."/>
            <person name="Li J."/>
            <person name="Tong Z."/>
            <person name="Li S."/>
            <person name="Ye J."/>
            <person name="Wang L."/>
            <person name="Fang L."/>
            <person name="Lei T."/>
            <person name="Chen C."/>
            <person name="Chen H."/>
            <person name="Xu Z."/>
            <person name="Li H."/>
            <person name="Huang H."/>
            <person name="Zhang F."/>
            <person name="Xu H."/>
            <person name="Li N."/>
            <person name="Zhao C."/>
            <person name="Li S."/>
            <person name="Dong L."/>
            <person name="Huang Y."/>
            <person name="Li L."/>
            <person name="Xi Y."/>
            <person name="Qi Q."/>
            <person name="Li W."/>
            <person name="Zhang B."/>
            <person name="Hu W."/>
            <person name="Zhang Y."/>
            <person name="Tian X."/>
            <person name="Jiao Y."/>
            <person name="Liang X."/>
            <person name="Jin J."/>
            <person name="Gao L."/>
            <person name="Zheng W."/>
            <person name="Hao B."/>
            <person name="Liu S."/>
            <person name="Wang W."/>
            <person name="Yuan L."/>
            <person name="Cao M."/>
            <person name="McDermott J."/>
            <person name="Samudrala R."/>
            <person name="Wang J."/>
            <person name="Wong G.K."/>
            <person name="Yang H."/>
        </authorList>
    </citation>
    <scope>NUCLEOTIDE SEQUENCE [LARGE SCALE GENOMIC DNA]</scope>
</reference>
<dbReference type="InterPro" id="IPR052343">
    <property type="entry name" value="Retrotransposon-Effector_Assoc"/>
</dbReference>
<dbReference type="EMBL" id="CM000148">
    <property type="protein sequence ID" value="EEE51498.1"/>
    <property type="molecule type" value="Genomic_DNA"/>
</dbReference>
<dbReference type="Gene3D" id="3.60.10.10">
    <property type="entry name" value="Endonuclease/exonuclease/phosphatase"/>
    <property type="match status" value="1"/>
</dbReference>
<dbReference type="CDD" id="cd01650">
    <property type="entry name" value="RT_nLTR_like"/>
    <property type="match status" value="1"/>
</dbReference>
<reference evidence="4" key="2">
    <citation type="submission" date="2008-12" db="EMBL/GenBank/DDBJ databases">
        <title>Improved gene annotation of the rice (Oryza sativa) genomes.</title>
        <authorList>
            <person name="Wang J."/>
            <person name="Li R."/>
            <person name="Fan W."/>
            <person name="Huang Q."/>
            <person name="Zhang J."/>
            <person name="Zhou Y."/>
            <person name="Hu Y."/>
            <person name="Zi S."/>
            <person name="Li J."/>
            <person name="Ni P."/>
            <person name="Zheng H."/>
            <person name="Zhang Y."/>
            <person name="Zhao M."/>
            <person name="Hao Q."/>
            <person name="McDermott J."/>
            <person name="Samudrala R."/>
            <person name="Kristiansen K."/>
            <person name="Wong G.K.-S."/>
        </authorList>
    </citation>
    <scope>NUCLEOTIDE SEQUENCE</scope>
</reference>
<feature type="domain" description="Reverse transcriptase" evidence="2">
    <location>
        <begin position="1081"/>
        <end position="1187"/>
    </location>
</feature>
<organism evidence="4">
    <name type="scientific">Oryza sativa subsp. japonica</name>
    <name type="common">Rice</name>
    <dbReference type="NCBI Taxonomy" id="39947"/>
    <lineage>
        <taxon>Eukaryota</taxon>
        <taxon>Viridiplantae</taxon>
        <taxon>Streptophyta</taxon>
        <taxon>Embryophyta</taxon>
        <taxon>Tracheophyta</taxon>
        <taxon>Spermatophyta</taxon>
        <taxon>Magnoliopsida</taxon>
        <taxon>Liliopsida</taxon>
        <taxon>Poales</taxon>
        <taxon>Poaceae</taxon>
        <taxon>BOP clade</taxon>
        <taxon>Oryzoideae</taxon>
        <taxon>Oryzeae</taxon>
        <taxon>Oryzinae</taxon>
        <taxon>Oryza</taxon>
        <taxon>Oryza sativa</taxon>
    </lineage>
</organism>
<evidence type="ECO:0000256" key="1">
    <source>
        <dbReference type="SAM" id="MobiDB-lite"/>
    </source>
</evidence>
<dbReference type="SUPFAM" id="SSF56672">
    <property type="entry name" value="DNA/RNA polymerases"/>
    <property type="match status" value="1"/>
</dbReference>
<feature type="region of interest" description="Disordered" evidence="1">
    <location>
        <begin position="593"/>
        <end position="623"/>
    </location>
</feature>
<dbReference type="Pfam" id="PF14392">
    <property type="entry name" value="zf-CCHC_4"/>
    <property type="match status" value="1"/>
</dbReference>
<evidence type="ECO:0008006" key="5">
    <source>
        <dbReference type="Google" id="ProtNLM"/>
    </source>
</evidence>
<dbReference type="PANTHER" id="PTHR46890:SF48">
    <property type="entry name" value="RNA-DIRECTED DNA POLYMERASE"/>
    <property type="match status" value="1"/>
</dbReference>
<dbReference type="Pfam" id="PF00078">
    <property type="entry name" value="RVT_1"/>
    <property type="match status" value="1"/>
</dbReference>
<dbReference type="InterPro" id="IPR000477">
    <property type="entry name" value="RT_dom"/>
</dbReference>
<dbReference type="Proteomes" id="UP000007752">
    <property type="component" value="Chromosome 11"/>
</dbReference>
<dbReference type="InterPro" id="IPR025836">
    <property type="entry name" value="Zn_knuckle_CX2CX4HX4C"/>
</dbReference>
<dbReference type="SUPFAM" id="SSF56219">
    <property type="entry name" value="DNase I-like"/>
    <property type="match status" value="1"/>
</dbReference>
<dbReference type="InterPro" id="IPR036691">
    <property type="entry name" value="Endo/exonu/phosph_ase_sf"/>
</dbReference>
<evidence type="ECO:0000259" key="2">
    <source>
        <dbReference type="Pfam" id="PF00078"/>
    </source>
</evidence>
<dbReference type="PANTHER" id="PTHR46890">
    <property type="entry name" value="NON-LTR RETROLELEMENT REVERSE TRANSCRIPTASE-LIKE PROTEIN-RELATED"/>
    <property type="match status" value="1"/>
</dbReference>
<name>B9G8Z2_ORYSJ</name>
<accession>B9G8Z2</accession>
<evidence type="ECO:0000313" key="4">
    <source>
        <dbReference type="EMBL" id="EEE51498.1"/>
    </source>
</evidence>
<protein>
    <recommendedName>
        <fullName evidence="5">CCHC-type domain-containing protein</fullName>
    </recommendedName>
</protein>
<proteinExistence type="predicted"/>
<sequence length="1322" mass="148576">MEFVFVPPAKFGPVTFDSTVRISGDHGNLSGGLQQFENPLSSGGVRPVPLWKRSTFLGISLLAIKFWDVHETIGSGRFGHLRNFVSVLSFGKTYVYESNLDSGSSYKNTHVVSTTIRPLQTLEILLSGFDLGPGQCSLNIHLMVKSLSGGDKGTINAMVTRPKLKDDAVLDLGNKEVEDSRALVKAGQDLVAAPPADDQAVDVVLQSSSGVNLGPEAHMEGAVLEEEEDAIEVELDKEEVALFEDMGRAWRLRAEMSYKSLKDNLFIVTFNAEGDHKFVLQGGPWIHRGDALIVADFNGLLSPSMVPLESVPIWVRIYDLPLVMMNKARGELYGSKLGKVREEDVQQDGSNKHDFFRIRVDLPVNRPLKRQIAIKIKIKGVEEIRRFNLRYERVPHFCFFCGFIGHSDKECEKRLANEAQPLMFSADLRCSLLKAFERKISKVKANQSAGVQRKLVFRGAGSASSSSAGNKQGDYFYTDPPTRINAYDGFDSREEEGDELVDAQLAEKAGSLHMSDSTLSRKNQTNKFSAGDELASLPSFEMIPAIRNLGTQQESTEDVSNEATISPIKRKGSDNAQLKIMGKVQQALLEFDQSESQGGSGQGKTGAPARASKRFKKDEKAENTAVDMEATSLGATVKEADARLLFLCETRQKVEKVCRVRRRLGLKGFVGVSSDGMSGGLALFWHESVSVDVRVLNKNFIDVYMRLSPDDPLWHVTFVYGEPRVENRHQIWTALRNISQTSNLPWLDCELHDLGFQGVPHTYDNRRDGWNNVKVRLDRAVANNGWRDIFPSAQIVHLVSPCSDHCHVLLKLVSVEYNQPRQKCLHYEILWEREPDSAQVIKDSWSSSGEKSDLGDINRSLAKVMAALRSWSKTKVKNVGRELAKARKKLGDLIASDADNSQIRFATDQMNELLYKEEMLWLQWSRVNWHKEGDKNTKFFHSRAVWRAKKNRITKLKDLQGTVHRTTTAMESMATDYFQEMFAADPTLNPESVTRLFQAKVTAEMNDLLCADFKDEEIAQALFQIGPLKAPGPDGFPARFYQRNWGIIKEDIISAVSKFFQTGCMPEGVNNTTIVLIPKIEQPMELKDFRPISLCNVLYKVVSKCLVNRLRPMLNELVSEEQSAFVRGRMITDNALLAFECFHYIQKNRKANKAACAYDRVDWRFLDMAMNRLGFAHRWVNWIMTCVTTAHAATVKDVVNTYAQGTGQLINPAKCSILCDDASPIEITEVIKQILQLEKSNFEDKYLGFPTPEGRMNKGRLQSLQSKIWKRLIQWGEKFLSSGGKEVLVKAVIQAIPVYVMGLFKLPDSVCDDLTKLTRNFW</sequence>
<feature type="domain" description="Zinc knuckle CX2CX4HX4C" evidence="3">
    <location>
        <begin position="388"/>
        <end position="413"/>
    </location>
</feature>
<gene>
    <name evidence="4" type="ORF">OsJ_32653</name>
</gene>